<sequence length="90" mass="9709">MELWLGLSSGEVRTQPDGSQVVSICQWFSGWERGGKEGGWLIKRCVEGGGQGEEPEGKLTQYEIETEVRAAWGGGIQGKGGKEVGGRVRD</sequence>
<evidence type="ECO:0000313" key="1">
    <source>
        <dbReference type="EMBL" id="KAK3735727.1"/>
    </source>
</evidence>
<dbReference type="Proteomes" id="UP001283361">
    <property type="component" value="Unassembled WGS sequence"/>
</dbReference>
<name>A0AAE1CTS9_9GAST</name>
<reference evidence="1" key="1">
    <citation type="journal article" date="2023" name="G3 (Bethesda)">
        <title>A reference genome for the long-term kleptoplast-retaining sea slug Elysia crispata morphotype clarki.</title>
        <authorList>
            <person name="Eastman K.E."/>
            <person name="Pendleton A.L."/>
            <person name="Shaikh M.A."/>
            <person name="Suttiyut T."/>
            <person name="Ogas R."/>
            <person name="Tomko P."/>
            <person name="Gavelis G."/>
            <person name="Widhalm J.R."/>
            <person name="Wisecaver J.H."/>
        </authorList>
    </citation>
    <scope>NUCLEOTIDE SEQUENCE</scope>
    <source>
        <strain evidence="1">ECLA1</strain>
    </source>
</reference>
<protein>
    <submittedName>
        <fullName evidence="1">Uncharacterized protein</fullName>
    </submittedName>
</protein>
<accession>A0AAE1CTS9</accession>
<proteinExistence type="predicted"/>
<evidence type="ECO:0000313" key="2">
    <source>
        <dbReference type="Proteomes" id="UP001283361"/>
    </source>
</evidence>
<organism evidence="1 2">
    <name type="scientific">Elysia crispata</name>
    <name type="common">lettuce slug</name>
    <dbReference type="NCBI Taxonomy" id="231223"/>
    <lineage>
        <taxon>Eukaryota</taxon>
        <taxon>Metazoa</taxon>
        <taxon>Spiralia</taxon>
        <taxon>Lophotrochozoa</taxon>
        <taxon>Mollusca</taxon>
        <taxon>Gastropoda</taxon>
        <taxon>Heterobranchia</taxon>
        <taxon>Euthyneura</taxon>
        <taxon>Panpulmonata</taxon>
        <taxon>Sacoglossa</taxon>
        <taxon>Placobranchoidea</taxon>
        <taxon>Plakobranchidae</taxon>
        <taxon>Elysia</taxon>
    </lineage>
</organism>
<dbReference type="AlphaFoldDB" id="A0AAE1CTS9"/>
<gene>
    <name evidence="1" type="ORF">RRG08_024523</name>
</gene>
<comment type="caution">
    <text evidence="1">The sequence shown here is derived from an EMBL/GenBank/DDBJ whole genome shotgun (WGS) entry which is preliminary data.</text>
</comment>
<dbReference type="EMBL" id="JAWDGP010006768">
    <property type="protein sequence ID" value="KAK3735727.1"/>
    <property type="molecule type" value="Genomic_DNA"/>
</dbReference>
<keyword evidence="2" id="KW-1185">Reference proteome</keyword>